<evidence type="ECO:0000313" key="3">
    <source>
        <dbReference type="Proteomes" id="UP000515160"/>
    </source>
</evidence>
<name>A0A6P8YAH8_DROAB</name>
<dbReference type="OrthoDB" id="7870095at2759"/>
<keyword evidence="3" id="KW-1185">Reference proteome</keyword>
<feature type="compositionally biased region" description="Low complexity" evidence="1">
    <location>
        <begin position="465"/>
        <end position="481"/>
    </location>
</feature>
<accession>A0A6P8YAH8</accession>
<feature type="compositionally biased region" description="Polar residues" evidence="1">
    <location>
        <begin position="276"/>
        <end position="285"/>
    </location>
</feature>
<feature type="compositionally biased region" description="Low complexity" evidence="1">
    <location>
        <begin position="406"/>
        <end position="425"/>
    </location>
</feature>
<feature type="compositionally biased region" description="Gly residues" evidence="1">
    <location>
        <begin position="118"/>
        <end position="138"/>
    </location>
</feature>
<evidence type="ECO:0000313" key="4">
    <source>
        <dbReference type="RefSeq" id="XP_034105072.1"/>
    </source>
</evidence>
<feature type="compositionally biased region" description="Basic and acidic residues" evidence="1">
    <location>
        <begin position="36"/>
        <end position="53"/>
    </location>
</feature>
<feature type="compositionally biased region" description="Low complexity" evidence="1">
    <location>
        <begin position="180"/>
        <end position="195"/>
    </location>
</feature>
<keyword evidence="2" id="KW-0732">Signal</keyword>
<feature type="compositionally biased region" description="Polar residues" evidence="1">
    <location>
        <begin position="441"/>
        <end position="450"/>
    </location>
</feature>
<protein>
    <submittedName>
        <fullName evidence="4">Uncharacterized protein LOC117568492</fullName>
    </submittedName>
</protein>
<organism evidence="3 4">
    <name type="scientific">Drosophila albomicans</name>
    <name type="common">Fruit fly</name>
    <dbReference type="NCBI Taxonomy" id="7291"/>
    <lineage>
        <taxon>Eukaryota</taxon>
        <taxon>Metazoa</taxon>
        <taxon>Ecdysozoa</taxon>
        <taxon>Arthropoda</taxon>
        <taxon>Hexapoda</taxon>
        <taxon>Insecta</taxon>
        <taxon>Pterygota</taxon>
        <taxon>Neoptera</taxon>
        <taxon>Endopterygota</taxon>
        <taxon>Diptera</taxon>
        <taxon>Brachycera</taxon>
        <taxon>Muscomorpha</taxon>
        <taxon>Ephydroidea</taxon>
        <taxon>Drosophilidae</taxon>
        <taxon>Drosophila</taxon>
    </lineage>
</organism>
<feature type="region of interest" description="Disordered" evidence="1">
    <location>
        <begin position="36"/>
        <end position="81"/>
    </location>
</feature>
<feature type="compositionally biased region" description="Low complexity" evidence="1">
    <location>
        <begin position="376"/>
        <end position="390"/>
    </location>
</feature>
<feature type="compositionally biased region" description="Basic and acidic residues" evidence="1">
    <location>
        <begin position="521"/>
        <end position="531"/>
    </location>
</feature>
<reference evidence="4" key="1">
    <citation type="submission" date="2025-08" db="UniProtKB">
        <authorList>
            <consortium name="RefSeq"/>
        </authorList>
    </citation>
    <scope>IDENTIFICATION</scope>
    <source>
        <strain evidence="4">15112-1751.03</strain>
        <tissue evidence="4">Whole Adult</tissue>
    </source>
</reference>
<feature type="chain" id="PRO_5028205137" evidence="2">
    <location>
        <begin position="22"/>
        <end position="538"/>
    </location>
</feature>
<dbReference type="AlphaFoldDB" id="A0A6P8YAH8"/>
<gene>
    <name evidence="4" type="primary">LOC117568492</name>
</gene>
<dbReference type="Proteomes" id="UP000515160">
    <property type="component" value="Chromosome 3"/>
</dbReference>
<feature type="region of interest" description="Disordered" evidence="1">
    <location>
        <begin position="94"/>
        <end position="487"/>
    </location>
</feature>
<dbReference type="RefSeq" id="XP_034105072.1">
    <property type="nucleotide sequence ID" value="XM_034249181.2"/>
</dbReference>
<feature type="region of interest" description="Disordered" evidence="1">
    <location>
        <begin position="516"/>
        <end position="538"/>
    </location>
</feature>
<evidence type="ECO:0000256" key="1">
    <source>
        <dbReference type="SAM" id="MobiDB-lite"/>
    </source>
</evidence>
<feature type="compositionally biased region" description="Basic residues" evidence="1">
    <location>
        <begin position="54"/>
        <end position="66"/>
    </location>
</feature>
<dbReference type="CTD" id="2634"/>
<dbReference type="GeneID" id="117568492"/>
<feature type="compositionally biased region" description="Low complexity" evidence="1">
    <location>
        <begin position="318"/>
        <end position="328"/>
    </location>
</feature>
<feature type="compositionally biased region" description="Low complexity" evidence="1">
    <location>
        <begin position="206"/>
        <end position="229"/>
    </location>
</feature>
<evidence type="ECO:0000256" key="2">
    <source>
        <dbReference type="SAM" id="SignalP"/>
    </source>
</evidence>
<proteinExistence type="predicted"/>
<feature type="signal peptide" evidence="2">
    <location>
        <begin position="1"/>
        <end position="21"/>
    </location>
</feature>
<sequence length="538" mass="57113">MFCKLGLLSLAPLAITTILSAQLVEAEAAHRWFSGEHQSNEDQRGAHYQEQRGHHNHGHYHGHHHGHDYNPNQLNDRFPSIGYNGPPFYGPVYGNQHRGGAYPGQGFGSQEPSFGINGQQGVGFGGRSPNGGYGGRPGFGNAYQPRPGHGGGVPPYQSGQPGQGYGPNGFQQPEQGYAGGPLQPQPEVQQPGVGLIFNGVNPLQPRPGQGLPYPGGPQQPSQSQSGSVGNTLQPRPEQGTADPFGVQKPDEGFSFNNDNSFQPRPGQGLTHPGTAQLPNQSQPGSIGNPLQPRPGKGTTDTIGNQLVEEGSLFNSAIPQQPRPGQGQPYTGRPIQSQPGSIGSPLQPRPGQGTTDPFGLQQPDEGFSFNGQGLPHSSGPNQSQSGSGSPLQPRPEQGQIEQSYPIGLQQPSQGQSGSPLQPRPGQVSSNLISFPHAEHTGNVPSGDSFQSHPKDFSVQPHSGQHNQTSSNLDQSSDSNQTDHTVDDNIFSIFNTKENDIKPLSVDTQPQSIEGRFLLSTDPKCKEGSDVRSGRCRQSA</sequence>